<reference evidence="1 2" key="1">
    <citation type="submission" date="2023-11" db="EMBL/GenBank/DDBJ databases">
        <title>Peredibacter starrii A3.12.</title>
        <authorList>
            <person name="Mitchell R.J."/>
        </authorList>
    </citation>
    <scope>NUCLEOTIDE SEQUENCE [LARGE SCALE GENOMIC DNA]</scope>
    <source>
        <strain evidence="1 2">A3.12</strain>
    </source>
</reference>
<dbReference type="KEGG" id="psti:SOO65_12935"/>
<dbReference type="AlphaFoldDB" id="A0AAX4HK39"/>
<evidence type="ECO:0000313" key="2">
    <source>
        <dbReference type="Proteomes" id="UP001324634"/>
    </source>
</evidence>
<protein>
    <submittedName>
        <fullName evidence="1">Uncharacterized protein</fullName>
    </submittedName>
</protein>
<dbReference type="RefSeq" id="WP_321390585.1">
    <property type="nucleotide sequence ID" value="NZ_CP139487.1"/>
</dbReference>
<sequence>MTNSLIHGGISEVLERPNPIVTFAKVWAEGRYWEPKFGDRHALLLLRRKMPDKVSFIRAYRGFRASGAKEEKELGEGRAFLRWLQRHEISVEWKQRDFEPHPFFSHPNAPKHDPKDEMAEGLSFAIRPVEVSGRKVKLYVGDDDMLNLLSMPYGNDKDFLELVMRYVAQRFEWEGWRAPAPPFLDWVKSQGMRPVFVPGQLGFQPTF</sequence>
<keyword evidence="2" id="KW-1185">Reference proteome</keyword>
<gene>
    <name evidence="1" type="ORF">SOO65_12935</name>
</gene>
<accession>A0AAX4HK39</accession>
<dbReference type="Proteomes" id="UP001324634">
    <property type="component" value="Chromosome"/>
</dbReference>
<proteinExistence type="predicted"/>
<organism evidence="1 2">
    <name type="scientific">Peredibacter starrii</name>
    <dbReference type="NCBI Taxonomy" id="28202"/>
    <lineage>
        <taxon>Bacteria</taxon>
        <taxon>Pseudomonadati</taxon>
        <taxon>Bdellovibrionota</taxon>
        <taxon>Bacteriovoracia</taxon>
        <taxon>Bacteriovoracales</taxon>
        <taxon>Bacteriovoracaceae</taxon>
        <taxon>Peredibacter</taxon>
    </lineage>
</organism>
<evidence type="ECO:0000313" key="1">
    <source>
        <dbReference type="EMBL" id="WPU63595.1"/>
    </source>
</evidence>
<dbReference type="EMBL" id="CP139487">
    <property type="protein sequence ID" value="WPU63595.1"/>
    <property type="molecule type" value="Genomic_DNA"/>
</dbReference>
<name>A0AAX4HK39_9BACT</name>